<feature type="compositionally biased region" description="Gly residues" evidence="1">
    <location>
        <begin position="73"/>
        <end position="84"/>
    </location>
</feature>
<organism evidence="2 3">
    <name type="scientific">Synaphobranchus kaupii</name>
    <name type="common">Kaup's arrowtooth eel</name>
    <dbReference type="NCBI Taxonomy" id="118154"/>
    <lineage>
        <taxon>Eukaryota</taxon>
        <taxon>Metazoa</taxon>
        <taxon>Chordata</taxon>
        <taxon>Craniata</taxon>
        <taxon>Vertebrata</taxon>
        <taxon>Euteleostomi</taxon>
        <taxon>Actinopterygii</taxon>
        <taxon>Neopterygii</taxon>
        <taxon>Teleostei</taxon>
        <taxon>Anguilliformes</taxon>
        <taxon>Synaphobranchidae</taxon>
        <taxon>Synaphobranchus</taxon>
    </lineage>
</organism>
<comment type="caution">
    <text evidence="2">The sequence shown here is derived from an EMBL/GenBank/DDBJ whole genome shotgun (WGS) entry which is preliminary data.</text>
</comment>
<sequence>MLNAALKPGSDNMLFLNFEETLRIAKQEAKNGCSSRGQCTHGQDAQERGVESLLTVFPGPHRKWSGNIARGPSGAGSQRGGESGSGVSAPCRSLLTVLLHRDDLLEQECPVPNTTTFRRQESCGNKYSMFSPLKARTGTGLLDRSRGRTVPVPPLSQHLSRRERQQSLVMRFLYTKNKQPPTSSLRVPQPTQHFCCSDTPTLTLSTMLPDASA</sequence>
<reference evidence="2" key="1">
    <citation type="journal article" date="2023" name="Science">
        <title>Genome structures resolve the early diversification of teleost fishes.</title>
        <authorList>
            <person name="Parey E."/>
            <person name="Louis A."/>
            <person name="Montfort J."/>
            <person name="Bouchez O."/>
            <person name="Roques C."/>
            <person name="Iampietro C."/>
            <person name="Lluch J."/>
            <person name="Castinel A."/>
            <person name="Donnadieu C."/>
            <person name="Desvignes T."/>
            <person name="Floi Bucao C."/>
            <person name="Jouanno E."/>
            <person name="Wen M."/>
            <person name="Mejri S."/>
            <person name="Dirks R."/>
            <person name="Jansen H."/>
            <person name="Henkel C."/>
            <person name="Chen W.J."/>
            <person name="Zahm M."/>
            <person name="Cabau C."/>
            <person name="Klopp C."/>
            <person name="Thompson A.W."/>
            <person name="Robinson-Rechavi M."/>
            <person name="Braasch I."/>
            <person name="Lecointre G."/>
            <person name="Bobe J."/>
            <person name="Postlethwait J.H."/>
            <person name="Berthelot C."/>
            <person name="Roest Crollius H."/>
            <person name="Guiguen Y."/>
        </authorList>
    </citation>
    <scope>NUCLEOTIDE SEQUENCE</scope>
    <source>
        <strain evidence="2">WJC10195</strain>
    </source>
</reference>
<accession>A0A9Q1FYI9</accession>
<evidence type="ECO:0000313" key="2">
    <source>
        <dbReference type="EMBL" id="KAJ8370061.1"/>
    </source>
</evidence>
<evidence type="ECO:0000313" key="3">
    <source>
        <dbReference type="Proteomes" id="UP001152622"/>
    </source>
</evidence>
<name>A0A9Q1FYI9_SYNKA</name>
<proteinExistence type="predicted"/>
<keyword evidence="3" id="KW-1185">Reference proteome</keyword>
<dbReference type="EMBL" id="JAINUF010000003">
    <property type="protein sequence ID" value="KAJ8370061.1"/>
    <property type="molecule type" value="Genomic_DNA"/>
</dbReference>
<protein>
    <submittedName>
        <fullName evidence="2">Uncharacterized protein</fullName>
    </submittedName>
</protein>
<dbReference type="AlphaFoldDB" id="A0A9Q1FYI9"/>
<feature type="region of interest" description="Disordered" evidence="1">
    <location>
        <begin position="139"/>
        <end position="158"/>
    </location>
</feature>
<evidence type="ECO:0000256" key="1">
    <source>
        <dbReference type="SAM" id="MobiDB-lite"/>
    </source>
</evidence>
<feature type="region of interest" description="Disordered" evidence="1">
    <location>
        <begin position="61"/>
        <end position="87"/>
    </location>
</feature>
<dbReference type="Proteomes" id="UP001152622">
    <property type="component" value="Chromosome 3"/>
</dbReference>
<gene>
    <name evidence="2" type="ORF">SKAU_G00100890</name>
</gene>